<dbReference type="EMBL" id="KZ679832">
    <property type="protein sequence ID" value="PTB47275.1"/>
    <property type="molecule type" value="Genomic_DNA"/>
</dbReference>
<evidence type="ECO:0000313" key="1">
    <source>
        <dbReference type="EMBL" id="PTB47275.1"/>
    </source>
</evidence>
<name>A0A2T3ZR48_TRIHA</name>
<protein>
    <submittedName>
        <fullName evidence="1">Uncharacterized protein</fullName>
    </submittedName>
</protein>
<gene>
    <name evidence="1" type="ORF">M431DRAFT_102697</name>
</gene>
<dbReference type="AlphaFoldDB" id="A0A2T3ZR48"/>
<organism evidence="1 2">
    <name type="scientific">Trichoderma harzianum CBS 226.95</name>
    <dbReference type="NCBI Taxonomy" id="983964"/>
    <lineage>
        <taxon>Eukaryota</taxon>
        <taxon>Fungi</taxon>
        <taxon>Dikarya</taxon>
        <taxon>Ascomycota</taxon>
        <taxon>Pezizomycotina</taxon>
        <taxon>Sordariomycetes</taxon>
        <taxon>Hypocreomycetidae</taxon>
        <taxon>Hypocreales</taxon>
        <taxon>Hypocreaceae</taxon>
        <taxon>Trichoderma</taxon>
    </lineage>
</organism>
<dbReference type="GeneID" id="36620034"/>
<dbReference type="Proteomes" id="UP000241690">
    <property type="component" value="Unassembled WGS sequence"/>
</dbReference>
<keyword evidence="2" id="KW-1185">Reference proteome</keyword>
<dbReference type="RefSeq" id="XP_024766952.1">
    <property type="nucleotide sequence ID" value="XM_024911475.1"/>
</dbReference>
<proteinExistence type="predicted"/>
<feature type="non-terminal residue" evidence="1">
    <location>
        <position position="1"/>
    </location>
</feature>
<sequence length="55" mass="6786">LIYNNIEFKLTKKLPFFLNYRFKPKAYRLLRQGENIKKAIIKAEDIIKLYNKLRR</sequence>
<accession>A0A2T3ZR48</accession>
<evidence type="ECO:0000313" key="2">
    <source>
        <dbReference type="Proteomes" id="UP000241690"/>
    </source>
</evidence>
<reference evidence="1 2" key="1">
    <citation type="submission" date="2016-07" db="EMBL/GenBank/DDBJ databases">
        <title>Multiple horizontal gene transfer events from other fungi enriched the ability of initially mycotrophic Trichoderma (Ascomycota) to feed on dead plant biomass.</title>
        <authorList>
            <consortium name="DOE Joint Genome Institute"/>
            <person name="Aerts A."/>
            <person name="Atanasova L."/>
            <person name="Chenthamara K."/>
            <person name="Zhang J."/>
            <person name="Grujic M."/>
            <person name="Henrissat B."/>
            <person name="Kuo A."/>
            <person name="Salamov A."/>
            <person name="Lipzen A."/>
            <person name="Labutti K."/>
            <person name="Barry K."/>
            <person name="Miao Y."/>
            <person name="Rahimi M.J."/>
            <person name="Shen Q."/>
            <person name="Grigoriev I.V."/>
            <person name="Kubicek C.P."/>
            <person name="Druzhinina I.S."/>
        </authorList>
    </citation>
    <scope>NUCLEOTIDE SEQUENCE [LARGE SCALE GENOMIC DNA]</scope>
    <source>
        <strain evidence="1 2">CBS 226.95</strain>
    </source>
</reference>